<name>A0A261TVS3_9BORD</name>
<dbReference type="Gene3D" id="3.40.190.10">
    <property type="entry name" value="Periplasmic binding protein-like II"/>
    <property type="match status" value="2"/>
</dbReference>
<organism evidence="3 4">
    <name type="scientific">Bordetella genomosp. 5</name>
    <dbReference type="NCBI Taxonomy" id="1395608"/>
    <lineage>
        <taxon>Bacteria</taxon>
        <taxon>Pseudomonadati</taxon>
        <taxon>Pseudomonadota</taxon>
        <taxon>Betaproteobacteria</taxon>
        <taxon>Burkholderiales</taxon>
        <taxon>Alcaligenaceae</taxon>
        <taxon>Bordetella</taxon>
    </lineage>
</organism>
<dbReference type="SMART" id="SM00062">
    <property type="entry name" value="PBPb"/>
    <property type="match status" value="1"/>
</dbReference>
<protein>
    <submittedName>
        <fullName evidence="3">ABC transporter substrate-binding protein</fullName>
    </submittedName>
</protein>
<sequence>MRRASRFLLPVLVSACAAVATLALADGATATAADGDPWQAARARGELRVGVAYVTPVPAAGAKIRTAERLDGPVATRLGERLGLPVQWVQVDPAAAAQALAQGRVDVVLVSRPAQAQGKAAGTDAAASWVATGYAPRPKAVIRSDTPLRQWEDVRGKIVCMTSAATAAQRLAGQHGATLQIHKVPSDALVAVREGSCDVGVLDDTVWAPLMAYPEWRKFSATLTAAGPRQELGWYAPPAQAAWLKGEMQRWTRDGAWKAMTDKWARDVAFDVYLDQEVPDCHG</sequence>
<evidence type="ECO:0000259" key="2">
    <source>
        <dbReference type="SMART" id="SM00062"/>
    </source>
</evidence>
<dbReference type="InterPro" id="IPR001638">
    <property type="entry name" value="Solute-binding_3/MltF_N"/>
</dbReference>
<evidence type="ECO:0000313" key="4">
    <source>
        <dbReference type="Proteomes" id="UP000216913"/>
    </source>
</evidence>
<dbReference type="RefSeq" id="WP_094799293.1">
    <property type="nucleotide sequence ID" value="NZ_NEVP01000004.1"/>
</dbReference>
<feature type="signal peptide" evidence="1">
    <location>
        <begin position="1"/>
        <end position="25"/>
    </location>
</feature>
<dbReference type="Proteomes" id="UP000216913">
    <property type="component" value="Unassembled WGS sequence"/>
</dbReference>
<dbReference type="Pfam" id="PF12974">
    <property type="entry name" value="Phosphonate-bd"/>
    <property type="match status" value="1"/>
</dbReference>
<dbReference type="OrthoDB" id="7241844at2"/>
<evidence type="ECO:0000256" key="1">
    <source>
        <dbReference type="SAM" id="SignalP"/>
    </source>
</evidence>
<feature type="chain" id="PRO_5012333922" evidence="1">
    <location>
        <begin position="26"/>
        <end position="283"/>
    </location>
</feature>
<proteinExistence type="predicted"/>
<feature type="domain" description="Solute-binding protein family 3/N-terminal" evidence="2">
    <location>
        <begin position="46"/>
        <end position="268"/>
    </location>
</feature>
<dbReference type="AlphaFoldDB" id="A0A261TVS3"/>
<comment type="caution">
    <text evidence="3">The sequence shown here is derived from an EMBL/GenBank/DDBJ whole genome shotgun (WGS) entry which is preliminary data.</text>
</comment>
<reference evidence="3 4" key="1">
    <citation type="submission" date="2017-05" db="EMBL/GenBank/DDBJ databases">
        <title>Complete and WGS of Bordetella genogroups.</title>
        <authorList>
            <person name="Spilker T."/>
            <person name="LiPuma J."/>
        </authorList>
    </citation>
    <scope>NUCLEOTIDE SEQUENCE [LARGE SCALE GENOMIC DNA]</scope>
    <source>
        <strain evidence="3 4">AU10456</strain>
    </source>
</reference>
<evidence type="ECO:0000313" key="3">
    <source>
        <dbReference type="EMBL" id="OZI53788.1"/>
    </source>
</evidence>
<keyword evidence="1" id="KW-0732">Signal</keyword>
<accession>A0A261TVS3</accession>
<keyword evidence="4" id="KW-1185">Reference proteome</keyword>
<dbReference type="EMBL" id="NEVP01000004">
    <property type="protein sequence ID" value="OZI53788.1"/>
    <property type="molecule type" value="Genomic_DNA"/>
</dbReference>
<dbReference type="SUPFAM" id="SSF53850">
    <property type="entry name" value="Periplasmic binding protein-like II"/>
    <property type="match status" value="1"/>
</dbReference>
<gene>
    <name evidence="3" type="ORF">CAL25_07480</name>
</gene>